<dbReference type="GO" id="GO:0071008">
    <property type="term" value="C:U2-type post-mRNA release spliceosomal complex"/>
    <property type="evidence" value="ECO:0007669"/>
    <property type="project" value="InterPro"/>
</dbReference>
<dbReference type="FunCoup" id="F2U6D8">
    <property type="interactions" value="2062"/>
</dbReference>
<evidence type="ECO:0000313" key="6">
    <source>
        <dbReference type="EMBL" id="EGD83079.1"/>
    </source>
</evidence>
<reference evidence="6" key="1">
    <citation type="submission" date="2009-08" db="EMBL/GenBank/DDBJ databases">
        <title>Annotation of Salpingoeca rosetta.</title>
        <authorList>
            <consortium name="The Broad Institute Genome Sequencing Platform"/>
            <person name="Russ C."/>
            <person name="Cuomo C."/>
            <person name="Burger G."/>
            <person name="Gray M.W."/>
            <person name="Holland P.W.H."/>
            <person name="King N."/>
            <person name="Lang F.B.F."/>
            <person name="Roger A.J."/>
            <person name="Ruiz-Trillo I."/>
            <person name="Young S.K."/>
            <person name="Zeng Q."/>
            <person name="Gargeya S."/>
            <person name="Alvarado L."/>
            <person name="Berlin A."/>
            <person name="Chapman S.B."/>
            <person name="Chen Z."/>
            <person name="Freedman E."/>
            <person name="Gellesch M."/>
            <person name="Goldberg J."/>
            <person name="Griggs A."/>
            <person name="Gujja S."/>
            <person name="Heilman E."/>
            <person name="Heiman D."/>
            <person name="Howarth C."/>
            <person name="Mehta T."/>
            <person name="Neiman D."/>
            <person name="Pearson M."/>
            <person name="Roberts A."/>
            <person name="Saif S."/>
            <person name="Shea T."/>
            <person name="Shenoy N."/>
            <person name="Sisk P."/>
            <person name="Stolte C."/>
            <person name="Sykes S."/>
            <person name="White J."/>
            <person name="Yandava C."/>
            <person name="Haas B."/>
            <person name="Nusbaum C."/>
            <person name="Birren B."/>
        </authorList>
    </citation>
    <scope>NUCLEOTIDE SEQUENCE [LARGE SCALE GENOMIC DNA]</scope>
    <source>
        <strain evidence="6">ATCC 50818</strain>
    </source>
</reference>
<sequence>MEMMMGASEQRRRNQSKRKKKKKLVVGEHGLTTTPASTGSASASASASTAATPAVGQEAKGSSGSSKASSSKKQRGKPKQLLSFNEEEEADTHFVIKKDRRRRKTADVPLDQPISAAKPAFSSTYTPDDLKKLRANQSFTPGSFREQGSLDESVGVPGDDDSEERGADGSFIQSAPLSGTGLDASMPPEDVAKFARQRRQMLRDQQEYIPLDDDHHDASAVERRVRPAQQRLVRDDDDDDDDDGGDAVAGGRRSHALSFDAAARRISKQDKLKQMHRAFFEAETSEADEEVQRWEQDALKRAATVNVVSGVDRRGQARTAATSRLHQHGYYVGMDPGAAIPTDTARPDVSVEALHKKLKETLVRSREMATAHRQHASRIDADLTDLKKRLPNEEASLQAACERYNFLKETKIYVKNLVECLDVKAREIEQLESEVHAHFKSVSDRLKHRRQQDLTDRRDAILHNVLRLPDEQQQRISRRRARIAAAVRAGKVDSKEEADTQAWSDVDDDDDDGGGSDGSDGGVAKQEEEHRTALFQKASALLQDVNEDFADIPKIADRFETWKLRQPDSYADAFVSMTLKNILQPLISLQLIPWNPLDRRSADFESLPWFNDLMLYGCDKETHAQDENDPDAYLVPELIDLILVPKTAGFLEFVYDPLSSTQTDAAVANVRRMQTDFHIDFSSENGQKLVTGLTAALRRAASGLPPVFVPPPNTLASNDTKPFQQATIAHTTKFIRNALAWRSVVPEEVLHDIILVSIISKSVLHTMNTCGDADLSVYLLLQIVQCLPSDWFSAENNPHRDAIRQKLEPFTAFLTQYARKLPQQQQVGTVIGALSSFGESKKAAKLHGYLASMG</sequence>
<dbReference type="KEGG" id="sre:PTSG_03717"/>
<comment type="subcellular location">
    <subcellularLocation>
        <location evidence="1">Nucleus</location>
    </subcellularLocation>
</comment>
<dbReference type="RefSeq" id="XP_004995443.1">
    <property type="nucleotide sequence ID" value="XM_004995386.1"/>
</dbReference>
<evidence type="ECO:0000256" key="3">
    <source>
        <dbReference type="ARBA" id="ARBA00023242"/>
    </source>
</evidence>
<feature type="domain" description="GCF C-terminal" evidence="5">
    <location>
        <begin position="554"/>
        <end position="760"/>
    </location>
</feature>
<dbReference type="InParanoid" id="F2U6D8"/>
<feature type="compositionally biased region" description="Basic residues" evidence="4">
    <location>
        <begin position="13"/>
        <end position="24"/>
    </location>
</feature>
<dbReference type="Pfam" id="PF07842">
    <property type="entry name" value="GCFC"/>
    <property type="match status" value="1"/>
</dbReference>
<dbReference type="GeneID" id="16076024"/>
<dbReference type="eggNOG" id="KOG2136">
    <property type="taxonomic scope" value="Eukaryota"/>
</dbReference>
<dbReference type="Proteomes" id="UP000007799">
    <property type="component" value="Unassembled WGS sequence"/>
</dbReference>
<dbReference type="OrthoDB" id="429427at2759"/>
<dbReference type="EMBL" id="GL832962">
    <property type="protein sequence ID" value="EGD83079.1"/>
    <property type="molecule type" value="Genomic_DNA"/>
</dbReference>
<feature type="compositionally biased region" description="Acidic residues" evidence="4">
    <location>
        <begin position="235"/>
        <end position="245"/>
    </location>
</feature>
<dbReference type="InterPro" id="IPR028211">
    <property type="entry name" value="Ntr2"/>
</dbReference>
<dbReference type="Pfam" id="PF15458">
    <property type="entry name" value="NTR2"/>
    <property type="match status" value="1"/>
</dbReference>
<gene>
    <name evidence="6" type="ORF">PTSG_03717</name>
</gene>
<evidence type="ECO:0000313" key="7">
    <source>
        <dbReference type="Proteomes" id="UP000007799"/>
    </source>
</evidence>
<evidence type="ECO:0000256" key="1">
    <source>
        <dbReference type="ARBA" id="ARBA00004123"/>
    </source>
</evidence>
<feature type="compositionally biased region" description="Basic and acidic residues" evidence="4">
    <location>
        <begin position="201"/>
        <end position="225"/>
    </location>
</feature>
<dbReference type="GO" id="GO:0003677">
    <property type="term" value="F:DNA binding"/>
    <property type="evidence" value="ECO:0007669"/>
    <property type="project" value="InterPro"/>
</dbReference>
<feature type="compositionally biased region" description="Acidic residues" evidence="4">
    <location>
        <begin position="505"/>
        <end position="514"/>
    </location>
</feature>
<keyword evidence="3" id="KW-0539">Nucleus</keyword>
<keyword evidence="7" id="KW-1185">Reference proteome</keyword>
<comment type="similarity">
    <text evidence="2">Belongs to the GCF family.</text>
</comment>
<feature type="region of interest" description="Disordered" evidence="4">
    <location>
        <begin position="1"/>
        <end position="253"/>
    </location>
</feature>
<evidence type="ECO:0000256" key="2">
    <source>
        <dbReference type="ARBA" id="ARBA00010801"/>
    </source>
</evidence>
<dbReference type="PANTHER" id="PTHR12214:SF0">
    <property type="entry name" value="LD29489P"/>
    <property type="match status" value="1"/>
</dbReference>
<dbReference type="AlphaFoldDB" id="F2U6D8"/>
<accession>F2U6D8</accession>
<evidence type="ECO:0000256" key="4">
    <source>
        <dbReference type="SAM" id="MobiDB-lite"/>
    </source>
</evidence>
<proteinExistence type="inferred from homology"/>
<dbReference type="OMA" id="MKNICLW"/>
<protein>
    <recommendedName>
        <fullName evidence="5">GCF C-terminal domain-containing protein</fullName>
    </recommendedName>
</protein>
<feature type="compositionally biased region" description="Low complexity" evidence="4">
    <location>
        <begin position="32"/>
        <end position="69"/>
    </location>
</feature>
<feature type="region of interest" description="Disordered" evidence="4">
    <location>
        <begin position="490"/>
        <end position="528"/>
    </location>
</feature>
<name>F2U6D8_SALR5</name>
<organism evidence="7">
    <name type="scientific">Salpingoeca rosetta (strain ATCC 50818 / BSB-021)</name>
    <dbReference type="NCBI Taxonomy" id="946362"/>
    <lineage>
        <taxon>Eukaryota</taxon>
        <taxon>Choanoflagellata</taxon>
        <taxon>Craspedida</taxon>
        <taxon>Salpingoecidae</taxon>
        <taxon>Salpingoeca</taxon>
    </lineage>
</organism>
<evidence type="ECO:0000259" key="5">
    <source>
        <dbReference type="Pfam" id="PF07842"/>
    </source>
</evidence>
<dbReference type="InterPro" id="IPR022783">
    <property type="entry name" value="GCFC_dom"/>
</dbReference>
<dbReference type="STRING" id="946362.F2U6D8"/>
<dbReference type="GO" id="GO:0000390">
    <property type="term" value="P:spliceosomal complex disassembly"/>
    <property type="evidence" value="ECO:0007669"/>
    <property type="project" value="InterPro"/>
</dbReference>
<dbReference type="InterPro" id="IPR012890">
    <property type="entry name" value="GCFC2-like"/>
</dbReference>
<dbReference type="PANTHER" id="PTHR12214">
    <property type="entry name" value="GC-RICH SEQUENCE DNA-BINDING FACTOR"/>
    <property type="match status" value="1"/>
</dbReference>